<dbReference type="InterPro" id="IPR013118">
    <property type="entry name" value="Mannitol_DH_C"/>
</dbReference>
<evidence type="ECO:0000259" key="4">
    <source>
        <dbReference type="Pfam" id="PF08125"/>
    </source>
</evidence>
<name>A0A1M6MQL8_9FLAO</name>
<sequence length="492" mass="55937">MTIDQKSTELKILNRRTANKPVHYPLRVMQFGGGNFLRAFCDWMFDVLNKTTDFNGSVVVIKPTERGDYTELKNQEGLFHVALDGIRNGKLVSEITLVESVSKVIQPYTEWNDYLALAEQPEMRFVVSNTTEAGIKFSSSDKQTDCPPHEFPGKLTLWLYHRFNYFKGATDKGCIVLPCELIEDNGDALQKTVVQYAEHWDLEPEFITWIINCNYFCSTLVDRIVSGFPTDRKVAIEQQTGYKDDLLVAGEVYHSWVIKAPPIVQKELPFSKTDLNVVFVDDLKDYREMKVRILNGAHTSLVPVGYLAGIRTVKESMEDDLVSNHILQVLSKEIKPTLTNFPEKDIDTFINAVLDRFKNPTLKHFLISISLNSTSKFQARLLPAFKEYTQTNGHFPKRIAFSLACLIRFYKGEFGGENIPVNDDASILEFFKDEWGQVTEQHQTLEDLVTNVLSNTEIVGENLATYNGLVQFITNSINSIDEVGVKECLKAL</sequence>
<dbReference type="GO" id="GO:0005829">
    <property type="term" value="C:cytosol"/>
    <property type="evidence" value="ECO:0007669"/>
    <property type="project" value="TreeGrafter"/>
</dbReference>
<dbReference type="Proteomes" id="UP000184314">
    <property type="component" value="Unassembled WGS sequence"/>
</dbReference>
<dbReference type="SUPFAM" id="SSF48179">
    <property type="entry name" value="6-phosphogluconate dehydrogenase C-terminal domain-like"/>
    <property type="match status" value="1"/>
</dbReference>
<dbReference type="PANTHER" id="PTHR30524:SF0">
    <property type="entry name" value="ALTRONATE OXIDOREDUCTASE-RELATED"/>
    <property type="match status" value="1"/>
</dbReference>
<evidence type="ECO:0000256" key="2">
    <source>
        <dbReference type="ARBA" id="ARBA00023027"/>
    </source>
</evidence>
<dbReference type="Gene3D" id="3.40.50.720">
    <property type="entry name" value="NAD(P)-binding Rossmann-like Domain"/>
    <property type="match status" value="1"/>
</dbReference>
<dbReference type="AlphaFoldDB" id="A0A1M6MQL8"/>
<keyword evidence="6" id="KW-1185">Reference proteome</keyword>
<evidence type="ECO:0000259" key="3">
    <source>
        <dbReference type="Pfam" id="PF01232"/>
    </source>
</evidence>
<evidence type="ECO:0000313" key="5">
    <source>
        <dbReference type="EMBL" id="SHJ85742.1"/>
    </source>
</evidence>
<keyword evidence="2" id="KW-0520">NAD</keyword>
<protein>
    <submittedName>
        <fullName evidence="5">Tagaturonate reductase</fullName>
    </submittedName>
</protein>
<dbReference type="OrthoDB" id="9768714at2"/>
<proteinExistence type="predicted"/>
<dbReference type="EMBL" id="FQZX01000001">
    <property type="protein sequence ID" value="SHJ85742.1"/>
    <property type="molecule type" value="Genomic_DNA"/>
</dbReference>
<feature type="domain" description="Mannitol dehydrogenase C-terminal" evidence="4">
    <location>
        <begin position="282"/>
        <end position="480"/>
    </location>
</feature>
<dbReference type="RefSeq" id="WP_073243003.1">
    <property type="nucleotide sequence ID" value="NZ_FQZX01000001.1"/>
</dbReference>
<dbReference type="SUPFAM" id="SSF51735">
    <property type="entry name" value="NAD(P)-binding Rossmann-fold domains"/>
    <property type="match status" value="1"/>
</dbReference>
<dbReference type="InterPro" id="IPR008927">
    <property type="entry name" value="6-PGluconate_DH-like_C_sf"/>
</dbReference>
<reference evidence="6" key="1">
    <citation type="submission" date="2016-11" db="EMBL/GenBank/DDBJ databases">
        <authorList>
            <person name="Varghese N."/>
            <person name="Submissions S."/>
        </authorList>
    </citation>
    <scope>NUCLEOTIDE SEQUENCE [LARGE SCALE GENOMIC DNA]</scope>
    <source>
        <strain evidence="6">DSM 16478</strain>
    </source>
</reference>
<dbReference type="InterPro" id="IPR013328">
    <property type="entry name" value="6PGD_dom2"/>
</dbReference>
<gene>
    <name evidence="5" type="ORF">SAMN04488007_1702</name>
</gene>
<keyword evidence="1" id="KW-0560">Oxidoreductase</keyword>
<feature type="domain" description="Mannitol dehydrogenase N-terminal" evidence="3">
    <location>
        <begin position="27"/>
        <end position="270"/>
    </location>
</feature>
<dbReference type="InterPro" id="IPR036291">
    <property type="entry name" value="NAD(P)-bd_dom_sf"/>
</dbReference>
<dbReference type="Pfam" id="PF08125">
    <property type="entry name" value="Mannitol_dh_C"/>
    <property type="match status" value="1"/>
</dbReference>
<dbReference type="GO" id="GO:0019592">
    <property type="term" value="P:mannitol catabolic process"/>
    <property type="evidence" value="ECO:0007669"/>
    <property type="project" value="TreeGrafter"/>
</dbReference>
<dbReference type="PANTHER" id="PTHR30524">
    <property type="entry name" value="MANNITOL-1-PHOSPHATE 5-DEHYDROGENASE"/>
    <property type="match status" value="1"/>
</dbReference>
<dbReference type="Pfam" id="PF01232">
    <property type="entry name" value="Mannitol_dh"/>
    <property type="match status" value="1"/>
</dbReference>
<dbReference type="InterPro" id="IPR013131">
    <property type="entry name" value="Mannitol_DH_N"/>
</dbReference>
<dbReference type="GO" id="GO:0008926">
    <property type="term" value="F:mannitol-1-phosphate 5-dehydrogenase activity"/>
    <property type="evidence" value="ECO:0007669"/>
    <property type="project" value="TreeGrafter"/>
</dbReference>
<accession>A0A1M6MQL8</accession>
<dbReference type="STRING" id="228958.SAMN04488007_1702"/>
<evidence type="ECO:0000256" key="1">
    <source>
        <dbReference type="ARBA" id="ARBA00023002"/>
    </source>
</evidence>
<dbReference type="NCBIfam" id="NF002969">
    <property type="entry name" value="PRK03643.1"/>
    <property type="match status" value="1"/>
</dbReference>
<dbReference type="Gene3D" id="1.10.1040.10">
    <property type="entry name" value="N-(1-d-carboxylethyl)-l-norvaline Dehydrogenase, domain 2"/>
    <property type="match status" value="1"/>
</dbReference>
<evidence type="ECO:0000313" key="6">
    <source>
        <dbReference type="Proteomes" id="UP000184314"/>
    </source>
</evidence>
<organism evidence="5 6">
    <name type="scientific">Maribacter aquivivus</name>
    <dbReference type="NCBI Taxonomy" id="228958"/>
    <lineage>
        <taxon>Bacteria</taxon>
        <taxon>Pseudomonadati</taxon>
        <taxon>Bacteroidota</taxon>
        <taxon>Flavobacteriia</taxon>
        <taxon>Flavobacteriales</taxon>
        <taxon>Flavobacteriaceae</taxon>
        <taxon>Maribacter</taxon>
    </lineage>
</organism>